<evidence type="ECO:0000313" key="3">
    <source>
        <dbReference type="Proteomes" id="UP000011550"/>
    </source>
</evidence>
<evidence type="ECO:0000256" key="1">
    <source>
        <dbReference type="SAM" id="Phobius"/>
    </source>
</evidence>
<evidence type="ECO:0000313" key="2">
    <source>
        <dbReference type="EMBL" id="ELZ95008.1"/>
    </source>
</evidence>
<sequence length="565" mass="61008">MDREFVRFTNHAPTVLNDSPSGGEVSRTSDMTLSVDVLDTEFNTTQGDSVTAEFFVDGTKIGETTTSDAGTVSATATGLADGNHTWYVKLTDAYGGSITSSTRNFEVAHFDPVINASSLSPEDGSQLTSQTANLSADVSDGDFQFDGDSITAEFVVDGSVVGTESLTSNGTVSHTYNPGTGSFDWHIRVSDQYGSGTDTTSPTQSVSSPSTVYIRNVSSGALITETASVEARLFTGKEVFEKTATDGTIDLTGVPPGQGYVLQLRVDDYVLRTIAIRSIYEQQTAYLLPENESNVYNEFRLVDNTNEFDTSETVLYVERPIEKNGTLRWRTVTGDYFGSDGIFKTTLAKDQRYRLTIESNDGDRRELGSYIAAANTSATLTVGEIVWKSPSGDTFQWDAYIDQQDDPHVLKFVYSDPKDQTTALNMTVFERGNRSNVLYQTNQTGSISSYQRTEPLSAGETNTQWVVNFTAVRNGSERTVQEPISGVAGINPPVDQRWLTLGGYLLVIGVGALFPSTMSRVGAVTTVAVATGVSWLGIVPIPIEVIGLGGAIALLGVVAEFNSRY</sequence>
<proteinExistence type="predicted"/>
<name>M0IGR0_9EURY</name>
<keyword evidence="1" id="KW-0472">Membrane</keyword>
<protein>
    <submittedName>
        <fullName evidence="2">Uncharacterized protein</fullName>
    </submittedName>
</protein>
<dbReference type="AlphaFoldDB" id="M0IGR0"/>
<dbReference type="InterPro" id="IPR013783">
    <property type="entry name" value="Ig-like_fold"/>
</dbReference>
<dbReference type="Proteomes" id="UP000011550">
    <property type="component" value="Unassembled WGS sequence"/>
</dbReference>
<keyword evidence="3" id="KW-1185">Reference proteome</keyword>
<dbReference type="STRING" id="662479.C440_08027"/>
<feature type="transmembrane region" description="Helical" evidence="1">
    <location>
        <begin position="498"/>
        <end position="514"/>
    </location>
</feature>
<dbReference type="Gene3D" id="2.60.40.10">
    <property type="entry name" value="Immunoglobulins"/>
    <property type="match status" value="1"/>
</dbReference>
<feature type="transmembrane region" description="Helical" evidence="1">
    <location>
        <begin position="545"/>
        <end position="562"/>
    </location>
</feature>
<organism evidence="2 3">
    <name type="scientific">Haloferax mucosum ATCC BAA-1512</name>
    <dbReference type="NCBI Taxonomy" id="662479"/>
    <lineage>
        <taxon>Archaea</taxon>
        <taxon>Methanobacteriati</taxon>
        <taxon>Methanobacteriota</taxon>
        <taxon>Stenosarchaea group</taxon>
        <taxon>Halobacteria</taxon>
        <taxon>Halobacteriales</taxon>
        <taxon>Haloferacaceae</taxon>
        <taxon>Haloferax</taxon>
    </lineage>
</organism>
<comment type="caution">
    <text evidence="2">The sequence shown here is derived from an EMBL/GenBank/DDBJ whole genome shotgun (WGS) entry which is preliminary data.</text>
</comment>
<keyword evidence="1" id="KW-1133">Transmembrane helix</keyword>
<reference evidence="2 3" key="1">
    <citation type="journal article" date="2014" name="PLoS Genet.">
        <title>Phylogenetically driven sequencing of extremely halophilic archaea reveals strategies for static and dynamic osmo-response.</title>
        <authorList>
            <person name="Becker E.A."/>
            <person name="Seitzer P.M."/>
            <person name="Tritt A."/>
            <person name="Larsen D."/>
            <person name="Krusor M."/>
            <person name="Yao A.I."/>
            <person name="Wu D."/>
            <person name="Madern D."/>
            <person name="Eisen J.A."/>
            <person name="Darling A.E."/>
            <person name="Facciotti M.T."/>
        </authorList>
    </citation>
    <scope>NUCLEOTIDE SEQUENCE [LARGE SCALE GENOMIC DNA]</scope>
    <source>
        <strain evidence="2 3">ATCC BAA-1512</strain>
    </source>
</reference>
<keyword evidence="1" id="KW-0812">Transmembrane</keyword>
<gene>
    <name evidence="2" type="ORF">C440_08027</name>
</gene>
<accession>M0IGR0</accession>
<dbReference type="EMBL" id="AOLN01000011">
    <property type="protein sequence ID" value="ELZ95008.1"/>
    <property type="molecule type" value="Genomic_DNA"/>
</dbReference>
<dbReference type="PATRIC" id="fig|662479.7.peg.1623"/>